<dbReference type="InterPro" id="IPR011335">
    <property type="entry name" value="Restrct_endonuc-II-like"/>
</dbReference>
<name>A0A8S0W7C1_9FIRM</name>
<dbReference type="KEGG" id="aacx:DEACI_1222"/>
<evidence type="ECO:0000313" key="3">
    <source>
        <dbReference type="EMBL" id="CEJ06703.1"/>
    </source>
</evidence>
<dbReference type="EMBL" id="LR746496">
    <property type="protein sequence ID" value="CAA7600569.1"/>
    <property type="molecule type" value="Genomic_DNA"/>
</dbReference>
<protein>
    <submittedName>
        <fullName evidence="2">Restriction endonuclease type II-like</fullName>
    </submittedName>
</protein>
<dbReference type="Proteomes" id="UP000836597">
    <property type="component" value="Chromosome"/>
</dbReference>
<dbReference type="InterPro" id="IPR012296">
    <property type="entry name" value="Nuclease_put_TT1808"/>
</dbReference>
<evidence type="ECO:0000313" key="4">
    <source>
        <dbReference type="Proteomes" id="UP001071230"/>
    </source>
</evidence>
<dbReference type="CDD" id="cd06260">
    <property type="entry name" value="DUF820-like"/>
    <property type="match status" value="1"/>
</dbReference>
<organism evidence="2">
    <name type="scientific">Acididesulfobacillus acetoxydans</name>
    <dbReference type="NCBI Taxonomy" id="1561005"/>
    <lineage>
        <taxon>Bacteria</taxon>
        <taxon>Bacillati</taxon>
        <taxon>Bacillota</taxon>
        <taxon>Clostridia</taxon>
        <taxon>Eubacteriales</taxon>
        <taxon>Peptococcaceae</taxon>
        <taxon>Acididesulfobacillus</taxon>
    </lineage>
</organism>
<accession>A0A8S0W7C1</accession>
<gene>
    <name evidence="3" type="ORF">DEACI_1153</name>
    <name evidence="2" type="ORF">DEACI_1222</name>
</gene>
<proteinExistence type="predicted"/>
<keyword evidence="2" id="KW-0540">Nuclease</keyword>
<reference evidence="2" key="2">
    <citation type="submission" date="2020-01" db="EMBL/GenBank/DDBJ databases">
        <authorList>
            <person name="Hornung B."/>
        </authorList>
    </citation>
    <scope>NUCLEOTIDE SEQUENCE</scope>
    <source>
        <strain evidence="2">PacBioINE</strain>
    </source>
</reference>
<keyword evidence="2" id="KW-0255">Endonuclease</keyword>
<dbReference type="Gene3D" id="3.90.1570.10">
    <property type="entry name" value="tt1808, chain A"/>
    <property type="match status" value="1"/>
</dbReference>
<keyword evidence="2" id="KW-0378">Hydrolase</keyword>
<evidence type="ECO:0000259" key="1">
    <source>
        <dbReference type="Pfam" id="PF05685"/>
    </source>
</evidence>
<dbReference type="GO" id="GO:0004519">
    <property type="term" value="F:endonuclease activity"/>
    <property type="evidence" value="ECO:0007669"/>
    <property type="project" value="UniProtKB-KW"/>
</dbReference>
<dbReference type="SUPFAM" id="SSF52980">
    <property type="entry name" value="Restriction endonuclease-like"/>
    <property type="match status" value="1"/>
</dbReference>
<dbReference type="AlphaFoldDB" id="A0A8S0W7C1"/>
<dbReference type="Pfam" id="PF05685">
    <property type="entry name" value="Uma2"/>
    <property type="match status" value="1"/>
</dbReference>
<sequence length="92" mass="10750">MLPERTKVSYEEFLSLNQADERLEYIEGEVCLLVSPSVEHQRTLLNIAFVFKSYFKRKSCEPFIAPLDLILRKEEEGVPHHVQPDIMVICDK</sequence>
<dbReference type="InterPro" id="IPR008538">
    <property type="entry name" value="Uma2"/>
</dbReference>
<keyword evidence="4" id="KW-1185">Reference proteome</keyword>
<dbReference type="Proteomes" id="UP001071230">
    <property type="component" value="Unassembled WGS sequence"/>
</dbReference>
<reference evidence="3" key="1">
    <citation type="submission" date="2014-11" db="EMBL/GenBank/DDBJ databases">
        <authorList>
            <person name="Hornung B.V."/>
        </authorList>
    </citation>
    <scope>NUCLEOTIDE SEQUENCE</scope>
    <source>
        <strain evidence="3">INE</strain>
    </source>
</reference>
<feature type="domain" description="Putative restriction endonuclease" evidence="1">
    <location>
        <begin position="11"/>
        <end position="91"/>
    </location>
</feature>
<evidence type="ECO:0000313" key="2">
    <source>
        <dbReference type="EMBL" id="CAA7600569.1"/>
    </source>
</evidence>
<dbReference type="EMBL" id="CDGJ01000032">
    <property type="protein sequence ID" value="CEJ06703.1"/>
    <property type="molecule type" value="Genomic_DNA"/>
</dbReference>